<dbReference type="GO" id="GO:0016811">
    <property type="term" value="F:hydrolase activity, acting on carbon-nitrogen (but not peptide) bonds, in linear amides"/>
    <property type="evidence" value="ECO:0007669"/>
    <property type="project" value="InterPro"/>
</dbReference>
<reference evidence="2" key="2">
    <citation type="submission" date="2015-09" db="EMBL/GenBank/DDBJ databases">
        <title>Draft genome sequence of Mycobacterium neoaurum DSM 44074.</title>
        <authorList>
            <person name="Croce O."/>
            <person name="Robert C."/>
            <person name="Raoult D."/>
            <person name="Drancourt M."/>
        </authorList>
    </citation>
    <scope>NUCLEOTIDE SEQUENCE</scope>
    <source>
        <strain evidence="2">DSM 44074</strain>
    </source>
</reference>
<dbReference type="AlphaFoldDB" id="A0AAV2WGY6"/>
<dbReference type="InterPro" id="IPR050378">
    <property type="entry name" value="Metallo-dep_Hydrolases_sf"/>
</dbReference>
<accession>A0AAV2WGY6</accession>
<reference evidence="2" key="1">
    <citation type="submission" date="2014-05" db="EMBL/GenBank/DDBJ databases">
        <authorList>
            <person name="Urmite Genomes"/>
        </authorList>
    </citation>
    <scope>NUCLEOTIDE SEQUENCE</scope>
    <source>
        <strain evidence="2">DSM 44074</strain>
    </source>
</reference>
<dbReference type="EMBL" id="LK021337">
    <property type="protein sequence ID" value="CDQ43201.1"/>
    <property type="molecule type" value="Genomic_DNA"/>
</dbReference>
<dbReference type="GO" id="GO:0016812">
    <property type="term" value="F:hydrolase activity, acting on carbon-nitrogen (but not peptide) bonds, in cyclic amides"/>
    <property type="evidence" value="ECO:0007669"/>
    <property type="project" value="TreeGrafter"/>
</dbReference>
<proteinExistence type="predicted"/>
<organism evidence="2 3">
    <name type="scientific">Mycolicibacterium neoaurum</name>
    <name type="common">Mycobacterium neoaurum</name>
    <dbReference type="NCBI Taxonomy" id="1795"/>
    <lineage>
        <taxon>Bacteria</taxon>
        <taxon>Bacillati</taxon>
        <taxon>Actinomycetota</taxon>
        <taxon>Actinomycetes</taxon>
        <taxon>Mycobacteriales</taxon>
        <taxon>Mycobacteriaceae</taxon>
        <taxon>Mycolicibacterium</taxon>
    </lineage>
</organism>
<dbReference type="SUPFAM" id="SSF51556">
    <property type="entry name" value="Metallo-dependent hydrolases"/>
    <property type="match status" value="1"/>
</dbReference>
<feature type="domain" description="Amidohydrolase 3" evidence="1">
    <location>
        <begin position="430"/>
        <end position="514"/>
    </location>
</feature>
<protein>
    <submittedName>
        <fullName evidence="2">N-acyl-D-aspartate deacylase</fullName>
    </submittedName>
</protein>
<dbReference type="Pfam" id="PF07969">
    <property type="entry name" value="Amidohydro_3"/>
    <property type="match status" value="2"/>
</dbReference>
<dbReference type="PANTHER" id="PTHR11647:SF1">
    <property type="entry name" value="COLLAPSIN RESPONSE MEDIATOR PROTEIN"/>
    <property type="match status" value="1"/>
</dbReference>
<dbReference type="RefSeq" id="WP_030133571.1">
    <property type="nucleotide sequence ID" value="NZ_LK021337.1"/>
</dbReference>
<dbReference type="PANTHER" id="PTHR11647">
    <property type="entry name" value="HYDRANTOINASE/DIHYDROPYRIMIDINASE FAMILY MEMBER"/>
    <property type="match status" value="1"/>
</dbReference>
<dbReference type="Gene3D" id="2.30.40.10">
    <property type="entry name" value="Urease, subunit C, domain 1"/>
    <property type="match status" value="1"/>
</dbReference>
<dbReference type="InterPro" id="IPR011059">
    <property type="entry name" value="Metal-dep_hydrolase_composite"/>
</dbReference>
<dbReference type="GO" id="GO:0005829">
    <property type="term" value="C:cytosol"/>
    <property type="evidence" value="ECO:0007669"/>
    <property type="project" value="TreeGrafter"/>
</dbReference>
<dbReference type="SUPFAM" id="SSF51338">
    <property type="entry name" value="Composite domain of metallo-dependent hydrolases"/>
    <property type="match status" value="1"/>
</dbReference>
<name>A0AAV2WGY6_MYCNE</name>
<evidence type="ECO:0000259" key="1">
    <source>
        <dbReference type="Pfam" id="PF07969"/>
    </source>
</evidence>
<dbReference type="Proteomes" id="UP000028864">
    <property type="component" value="Unassembled WGS sequence"/>
</dbReference>
<dbReference type="InterPro" id="IPR023100">
    <property type="entry name" value="D-aminoacylase_insert_dom_sf"/>
</dbReference>
<dbReference type="InterPro" id="IPR032466">
    <property type="entry name" value="Metal_Hydrolase"/>
</dbReference>
<evidence type="ECO:0000313" key="3">
    <source>
        <dbReference type="Proteomes" id="UP000028864"/>
    </source>
</evidence>
<dbReference type="Gene3D" id="3.30.1490.130">
    <property type="entry name" value="D-aminoacylase. Domain 3"/>
    <property type="match status" value="1"/>
</dbReference>
<sequence>MLDTLITGARVIDGTGAPGRPCDVGILDGRIVHVGTSPHHEAAVTVDAGGMILTPGFIDPHSHTDWSVLGNPEAHSTIRQGVTTEVVGNCGVTYAPLHDADVPAAQSALASLGYTEQITWRSFGELLDTVHGGGTTQNLMWFVGHTALRTAAASRAAHDGVDRRAELIRLLEAALEAGAIGFSSGLEYGSGRFADTDELAELASVCGKRDGMYSSHIRNRDTGLAAAVDEFFDVVHRGGVRAQISHLNVRHGTGASEGAWHDAVQRVVTERERGCAVLTDMTPYPDGIGMATGLLPPWLADRPATDIAELLRDSDIRRRVREDSDRYWRFIHRGQWDRVRLGVSATHPQWEGLSFPRIAELAGKDEWDCLFDVLSAAGPDIGSVQLLGELFTEEHLAEAIGHDHFLLGVDAFSARCTGPLAARTRHPLFYYGHTHYLAHHVPVGTLTLEDAVHRMTGKVADHFGITGRGRITEGHHADLVLIDPDVLARTDTWSLPDGYADAARHVWVNGVAVVTDAVHTGRRPGQLLSRT</sequence>
<dbReference type="Gene3D" id="3.20.20.140">
    <property type="entry name" value="Metal-dependent hydrolases"/>
    <property type="match status" value="1"/>
</dbReference>
<gene>
    <name evidence="2" type="ORF">BN1047_01065</name>
</gene>
<feature type="domain" description="Amidohydrolase 3" evidence="1">
    <location>
        <begin position="45"/>
        <end position="183"/>
    </location>
</feature>
<evidence type="ECO:0000313" key="2">
    <source>
        <dbReference type="EMBL" id="CDQ43201.1"/>
    </source>
</evidence>
<dbReference type="InterPro" id="IPR013108">
    <property type="entry name" value="Amidohydro_3"/>
</dbReference>